<evidence type="ECO:0000256" key="1">
    <source>
        <dbReference type="SAM" id="MobiDB-lite"/>
    </source>
</evidence>
<feature type="region of interest" description="Disordered" evidence="1">
    <location>
        <begin position="280"/>
        <end position="302"/>
    </location>
</feature>
<gene>
    <name evidence="2" type="ORF">B1C78_03560</name>
</gene>
<evidence type="ECO:0000313" key="2">
    <source>
        <dbReference type="EMBL" id="OOG27558.1"/>
    </source>
</evidence>
<comment type="caution">
    <text evidence="2">The sequence shown here is derived from an EMBL/GenBank/DDBJ whole genome shotgun (WGS) entry which is preliminary data.</text>
</comment>
<name>A0A1V3NRR8_9GAMM</name>
<protein>
    <submittedName>
        <fullName evidence="2">Uncharacterized protein</fullName>
    </submittedName>
</protein>
<sequence>MPQPSKPIATLLAALITMFLLTPAGQHVLGADRLTDIDRALEAIADSPFDEPLHLESVEEDDGVQGDIHALMNIPHEALVAALARVETWCEILFLHINVKACVHDADDGQLTLFMGPRRYQDPAVSEQIHFRFRVDHADDDRLTVSLDADRGPHGLRGVSMEVQAVPIDEDTSLLHMHYALRYGRLARTVLAVYFAFRGRELIGFTIAETDEAGDPVYVDGLRGMIERNTVRFYFALKTYFRYPDPDQLQARLEHWFDLTERHPDQLRIRDRDDYLAQKARERQDQEDLQATGGLPEATDPW</sequence>
<dbReference type="EMBL" id="MVBK01000019">
    <property type="protein sequence ID" value="OOG27558.1"/>
    <property type="molecule type" value="Genomic_DNA"/>
</dbReference>
<proteinExistence type="predicted"/>
<dbReference type="RefSeq" id="WP_245795288.1">
    <property type="nucleotide sequence ID" value="NZ_MVBK01000019.1"/>
</dbReference>
<keyword evidence="3" id="KW-1185">Reference proteome</keyword>
<reference evidence="2 3" key="1">
    <citation type="submission" date="2017-02" db="EMBL/GenBank/DDBJ databases">
        <title>Genomic diversity within the haloalkaliphilic genus Thioalkalivibrio.</title>
        <authorList>
            <person name="Ahn A.-C."/>
            <person name="Meier-Kolthoff J."/>
            <person name="Overmars L."/>
            <person name="Richter M."/>
            <person name="Woyke T."/>
            <person name="Sorokin D.Y."/>
            <person name="Muyzer G."/>
        </authorList>
    </citation>
    <scope>NUCLEOTIDE SEQUENCE [LARGE SCALE GENOMIC DNA]</scope>
    <source>
        <strain evidence="2 3">ALJD</strain>
    </source>
</reference>
<evidence type="ECO:0000313" key="3">
    <source>
        <dbReference type="Proteomes" id="UP000189462"/>
    </source>
</evidence>
<organism evidence="2 3">
    <name type="scientific">Thioalkalivibrio denitrificans</name>
    <dbReference type="NCBI Taxonomy" id="108003"/>
    <lineage>
        <taxon>Bacteria</taxon>
        <taxon>Pseudomonadati</taxon>
        <taxon>Pseudomonadota</taxon>
        <taxon>Gammaproteobacteria</taxon>
        <taxon>Chromatiales</taxon>
        <taxon>Ectothiorhodospiraceae</taxon>
        <taxon>Thioalkalivibrio</taxon>
    </lineage>
</organism>
<accession>A0A1V3NRR8</accession>
<dbReference type="Proteomes" id="UP000189462">
    <property type="component" value="Unassembled WGS sequence"/>
</dbReference>
<dbReference type="AlphaFoldDB" id="A0A1V3NRR8"/>